<evidence type="ECO:0000259" key="2">
    <source>
        <dbReference type="PROSITE" id="PS50931"/>
    </source>
</evidence>
<dbReference type="PANTHER" id="PTHR30537:SF26">
    <property type="entry name" value="GLYCINE CLEAVAGE SYSTEM TRANSCRIPTIONAL ACTIVATOR"/>
    <property type="match status" value="1"/>
</dbReference>
<dbReference type="PRINTS" id="PR00039">
    <property type="entry name" value="HTHLYSR"/>
</dbReference>
<reference evidence="3 4" key="1">
    <citation type="submission" date="2016-01" db="EMBL/GenBank/DDBJ databases">
        <authorList>
            <person name="Regsiter A."/>
            <person name="william w."/>
        </authorList>
    </citation>
    <scope>NUCLEOTIDE SEQUENCE [LARGE SCALE GENOMIC DNA]</scope>
    <source>
        <strain evidence="3 4">CFBP 6927</strain>
    </source>
</reference>
<evidence type="ECO:0000313" key="3">
    <source>
        <dbReference type="EMBL" id="CUX49508.1"/>
    </source>
</evidence>
<comment type="caution">
    <text evidence="3">The sequence shown here is derived from an EMBL/GenBank/DDBJ whole genome shotgun (WGS) entry which is preliminary data.</text>
</comment>
<dbReference type="Gene3D" id="1.10.10.10">
    <property type="entry name" value="Winged helix-like DNA-binding domain superfamily/Winged helix DNA-binding domain"/>
    <property type="match status" value="1"/>
</dbReference>
<name>A0ABM9VJD9_9HYPH</name>
<dbReference type="InterPro" id="IPR036390">
    <property type="entry name" value="WH_DNA-bd_sf"/>
</dbReference>
<dbReference type="Proteomes" id="UP000191812">
    <property type="component" value="Unassembled WGS sequence"/>
</dbReference>
<keyword evidence="4" id="KW-1185">Reference proteome</keyword>
<dbReference type="InterPro" id="IPR058163">
    <property type="entry name" value="LysR-type_TF_proteobact-type"/>
</dbReference>
<dbReference type="Gene3D" id="3.40.190.10">
    <property type="entry name" value="Periplasmic binding protein-like II"/>
    <property type="match status" value="1"/>
</dbReference>
<organism evidence="3 4">
    <name type="scientific">Agrobacterium genomosp. 13 str. CFBP 6927</name>
    <dbReference type="NCBI Taxonomy" id="1183428"/>
    <lineage>
        <taxon>Bacteria</taxon>
        <taxon>Pseudomonadati</taxon>
        <taxon>Pseudomonadota</taxon>
        <taxon>Alphaproteobacteria</taxon>
        <taxon>Hyphomicrobiales</taxon>
        <taxon>Rhizobiaceae</taxon>
        <taxon>Rhizobium/Agrobacterium group</taxon>
        <taxon>Agrobacterium</taxon>
        <taxon>Agrobacterium tumefaciens complex</taxon>
    </lineage>
</organism>
<dbReference type="InterPro" id="IPR000847">
    <property type="entry name" value="LysR_HTH_N"/>
</dbReference>
<feature type="domain" description="HTH lysR-type" evidence="2">
    <location>
        <begin position="12"/>
        <end position="64"/>
    </location>
</feature>
<proteinExistence type="inferred from homology"/>
<dbReference type="InterPro" id="IPR036388">
    <property type="entry name" value="WH-like_DNA-bd_sf"/>
</dbReference>
<dbReference type="PANTHER" id="PTHR30537">
    <property type="entry name" value="HTH-TYPE TRANSCRIPTIONAL REGULATOR"/>
    <property type="match status" value="1"/>
</dbReference>
<dbReference type="EMBL" id="FBWH01000037">
    <property type="protein sequence ID" value="CUX49508.1"/>
    <property type="molecule type" value="Genomic_DNA"/>
</dbReference>
<dbReference type="SUPFAM" id="SSF53850">
    <property type="entry name" value="Periplasmic binding protein-like II"/>
    <property type="match status" value="1"/>
</dbReference>
<comment type="similarity">
    <text evidence="1">Belongs to the LysR transcriptional regulatory family.</text>
</comment>
<gene>
    <name evidence="3" type="ORF">AGR13a_Lc110128</name>
</gene>
<protein>
    <submittedName>
        <fullName evidence="3">Glycine cleavage system transcriptional activator</fullName>
    </submittedName>
</protein>
<evidence type="ECO:0000256" key="1">
    <source>
        <dbReference type="ARBA" id="ARBA00009437"/>
    </source>
</evidence>
<evidence type="ECO:0000313" key="4">
    <source>
        <dbReference type="Proteomes" id="UP000191812"/>
    </source>
</evidence>
<accession>A0ABM9VJD9</accession>
<dbReference type="Pfam" id="PF00126">
    <property type="entry name" value="HTH_1"/>
    <property type="match status" value="1"/>
</dbReference>
<sequence length="178" mass="19905">MARRHLPPLMTLRAFEAAARLENFKHAAEELNVTQSAISHQIASLERDLGGLLFDRMPGRVVLNEKGRHYFLAVKDAIDRIASATDAIRCIEPRMELTIQVYVTVAVRWLIPRLQAFKAQAPATHVSLNAGLLDWDFNPDHADVGLVYVPKAKKSTSSINLGVKKGLFPSAARRWRRG</sequence>
<dbReference type="RefSeq" id="WP_308400315.1">
    <property type="nucleotide sequence ID" value="NZ_LT009757.1"/>
</dbReference>
<dbReference type="SUPFAM" id="SSF46785">
    <property type="entry name" value="Winged helix' DNA-binding domain"/>
    <property type="match status" value="1"/>
</dbReference>
<dbReference type="PROSITE" id="PS50931">
    <property type="entry name" value="HTH_LYSR"/>
    <property type="match status" value="1"/>
</dbReference>